<evidence type="ECO:0000256" key="1">
    <source>
        <dbReference type="SAM" id="Phobius"/>
    </source>
</evidence>
<keyword evidence="1" id="KW-0472">Membrane</keyword>
<evidence type="ECO:0000313" key="2">
    <source>
        <dbReference type="EMBL" id="KGO84878.1"/>
    </source>
</evidence>
<dbReference type="Proteomes" id="UP000030121">
    <property type="component" value="Unassembled WGS sequence"/>
</dbReference>
<dbReference type="EMBL" id="JRLW01000063">
    <property type="protein sequence ID" value="KGO84878.1"/>
    <property type="molecule type" value="Genomic_DNA"/>
</dbReference>
<comment type="caution">
    <text evidence="2">The sequence shown here is derived from an EMBL/GenBank/DDBJ whole genome shotgun (WGS) entry which is preliminary data.</text>
</comment>
<name>A0A0A2M075_9FLAO</name>
<protein>
    <recommendedName>
        <fullName evidence="4">DUF3592 domain-containing protein</fullName>
    </recommendedName>
</protein>
<feature type="transmembrane region" description="Helical" evidence="1">
    <location>
        <begin position="12"/>
        <end position="33"/>
    </location>
</feature>
<dbReference type="OrthoDB" id="1453341at2"/>
<reference evidence="2 3" key="1">
    <citation type="submission" date="2013-09" db="EMBL/GenBank/DDBJ databases">
        <authorList>
            <person name="Zeng Z."/>
            <person name="Chen C."/>
        </authorList>
    </citation>
    <scope>NUCLEOTIDE SEQUENCE [LARGE SCALE GENOMIC DNA]</scope>
    <source>
        <strain evidence="2 3">GH29-5</strain>
    </source>
</reference>
<keyword evidence="1" id="KW-1133">Transmembrane helix</keyword>
<keyword evidence="3" id="KW-1185">Reference proteome</keyword>
<feature type="transmembrane region" description="Helical" evidence="1">
    <location>
        <begin position="45"/>
        <end position="65"/>
    </location>
</feature>
<proteinExistence type="predicted"/>
<dbReference type="RefSeq" id="WP_026981033.1">
    <property type="nucleotide sequence ID" value="NZ_AUCZ01000047.1"/>
</dbReference>
<organism evidence="2 3">
    <name type="scientific">Flavobacterium suncheonense GH29-5 = DSM 17707</name>
    <dbReference type="NCBI Taxonomy" id="1121899"/>
    <lineage>
        <taxon>Bacteria</taxon>
        <taxon>Pseudomonadati</taxon>
        <taxon>Bacteroidota</taxon>
        <taxon>Flavobacteriia</taxon>
        <taxon>Flavobacteriales</taxon>
        <taxon>Flavobacteriaceae</taxon>
        <taxon>Flavobacterium</taxon>
    </lineage>
</organism>
<gene>
    <name evidence="2" type="ORF">Q764_14305</name>
</gene>
<evidence type="ECO:0008006" key="4">
    <source>
        <dbReference type="Google" id="ProtNLM"/>
    </source>
</evidence>
<evidence type="ECO:0000313" key="3">
    <source>
        <dbReference type="Proteomes" id="UP000030121"/>
    </source>
</evidence>
<accession>A0A0A2M075</accession>
<dbReference type="AlphaFoldDB" id="A0A0A2M075"/>
<feature type="transmembrane region" description="Helical" evidence="1">
    <location>
        <begin position="72"/>
        <end position="92"/>
    </location>
</feature>
<keyword evidence="1" id="KW-0812">Transmembrane</keyword>
<sequence length="180" mass="20746">MNTEKKTREKILTNKFLPLILMALNLSFFFYLIPEHVAEANSTLLGIVGGIITMILSFWIFGILTPKLYEKIPIFMGLFCISTLFIFGYFFIVKTTDFSSNELSKNGVYTEAIIIDKTKIYGKRGNSIQNIEVQFNTNKGEQANAQILITEQEYENFYKGMKIKIYYSSEHPNIARVSYK</sequence>